<feature type="transmembrane region" description="Helical" evidence="6">
    <location>
        <begin position="102"/>
        <end position="121"/>
    </location>
</feature>
<dbReference type="PANTHER" id="PTHR35007:SF1">
    <property type="entry name" value="PILUS ASSEMBLY PROTEIN"/>
    <property type="match status" value="1"/>
</dbReference>
<feature type="domain" description="Type II secretion system protein GspF" evidence="7">
    <location>
        <begin position="162"/>
        <end position="286"/>
    </location>
</feature>
<organism evidence="8">
    <name type="scientific">Muribaculaceae bacterium Z82</name>
    <dbReference type="NCBI Taxonomy" id="2304548"/>
    <lineage>
        <taxon>Bacteria</taxon>
        <taxon>Pseudomonadati</taxon>
        <taxon>Bacteroidota</taxon>
        <taxon>Bacteroidia</taxon>
        <taxon>Bacteroidales</taxon>
        <taxon>Muribaculaceae</taxon>
    </lineage>
</organism>
<evidence type="ECO:0000256" key="3">
    <source>
        <dbReference type="ARBA" id="ARBA00022692"/>
    </source>
</evidence>
<evidence type="ECO:0000313" key="8">
    <source>
        <dbReference type="EMBL" id="NBI35508.1"/>
    </source>
</evidence>
<evidence type="ECO:0000256" key="6">
    <source>
        <dbReference type="SAM" id="Phobius"/>
    </source>
</evidence>
<keyword evidence="3 6" id="KW-0812">Transmembrane</keyword>
<dbReference type="GO" id="GO:0005886">
    <property type="term" value="C:plasma membrane"/>
    <property type="evidence" value="ECO:0007669"/>
    <property type="project" value="UniProtKB-SubCell"/>
</dbReference>
<comment type="caution">
    <text evidence="8">The sequence shown here is derived from an EMBL/GenBank/DDBJ whole genome shotgun (WGS) entry which is preliminary data.</text>
</comment>
<evidence type="ECO:0000259" key="7">
    <source>
        <dbReference type="Pfam" id="PF00482"/>
    </source>
</evidence>
<protein>
    <submittedName>
        <fullName evidence="8">Type II secretion system protein</fullName>
    </submittedName>
</protein>
<feature type="transmembrane region" description="Helical" evidence="6">
    <location>
        <begin position="297"/>
        <end position="321"/>
    </location>
</feature>
<dbReference type="EMBL" id="QWKH01000139">
    <property type="protein sequence ID" value="NBI35508.1"/>
    <property type="molecule type" value="Genomic_DNA"/>
</dbReference>
<evidence type="ECO:0000256" key="2">
    <source>
        <dbReference type="ARBA" id="ARBA00022475"/>
    </source>
</evidence>
<gene>
    <name evidence="8" type="ORF">D1639_10815</name>
</gene>
<comment type="subcellular location">
    <subcellularLocation>
        <location evidence="1">Cell membrane</location>
        <topology evidence="1">Multi-pass membrane protein</topology>
    </subcellularLocation>
</comment>
<evidence type="ECO:0000256" key="5">
    <source>
        <dbReference type="ARBA" id="ARBA00023136"/>
    </source>
</evidence>
<feature type="transmembrane region" description="Helical" evidence="6">
    <location>
        <begin position="127"/>
        <end position="145"/>
    </location>
</feature>
<feature type="transmembrane region" description="Helical" evidence="6">
    <location>
        <begin position="270"/>
        <end position="291"/>
    </location>
</feature>
<evidence type="ECO:0000256" key="4">
    <source>
        <dbReference type="ARBA" id="ARBA00022989"/>
    </source>
</evidence>
<feature type="transmembrane region" description="Helical" evidence="6">
    <location>
        <begin position="6"/>
        <end position="24"/>
    </location>
</feature>
<keyword evidence="5 6" id="KW-0472">Membrane</keyword>
<dbReference type="Pfam" id="PF00482">
    <property type="entry name" value="T2SSF"/>
    <property type="match status" value="1"/>
</dbReference>
<dbReference type="PANTHER" id="PTHR35007">
    <property type="entry name" value="INTEGRAL MEMBRANE PROTEIN-RELATED"/>
    <property type="match status" value="1"/>
</dbReference>
<name>A0A7C9NDP6_9BACT</name>
<proteinExistence type="predicted"/>
<keyword evidence="2" id="KW-1003">Cell membrane</keyword>
<dbReference type="AlphaFoldDB" id="A0A7C9NDP6"/>
<dbReference type="InterPro" id="IPR018076">
    <property type="entry name" value="T2SS_GspF_dom"/>
</dbReference>
<reference evidence="8" key="1">
    <citation type="submission" date="2018-08" db="EMBL/GenBank/DDBJ databases">
        <title>Murine metabolic-syndrome-specific gut microbial biobank.</title>
        <authorList>
            <person name="Liu C."/>
        </authorList>
    </citation>
    <scope>NUCLEOTIDE SEQUENCE [LARGE SCALE GENOMIC DNA]</scope>
    <source>
        <strain evidence="8">Z82</strain>
    </source>
</reference>
<sequence length="330" mass="34765">MEALPILRGLSAVLACLFGVGLALRRRAGRRAGALGASRVLRPDGCRDGPVGEAAFLWRARSGVPLLLAPCRWLLRFQGFRLVAGYVAERFRAKGVAVSDDAALSWAFAAALGVAAVTFLLTGSVPASMAVLGCAGVCAFQGAKAKEESRRDSLRESVPEALQSLAGCFQSGLTVAQAFERQTRELPGALGALFGEASSRMQLGSGVHGALEHLRRRADLPELSFVAVALDIQHQTGGSMRAILESSSAALEEQLELKRSLRVQTAQARLSARVVTVLPFVLIALFSLVSVGFLDPFFASVPGLALLAVALGLQVAGICCIRRMLAVDLT</sequence>
<evidence type="ECO:0000256" key="1">
    <source>
        <dbReference type="ARBA" id="ARBA00004651"/>
    </source>
</evidence>
<keyword evidence="4 6" id="KW-1133">Transmembrane helix</keyword>
<accession>A0A7C9NDP6</accession>